<feature type="compositionally biased region" description="Basic and acidic residues" evidence="15">
    <location>
        <begin position="288"/>
        <end position="299"/>
    </location>
</feature>
<feature type="compositionally biased region" description="Low complexity" evidence="15">
    <location>
        <begin position="1413"/>
        <end position="1424"/>
    </location>
</feature>
<keyword evidence="14" id="KW-0325">Glycoprotein</keyword>
<feature type="compositionally biased region" description="Polar residues" evidence="15">
    <location>
        <begin position="1198"/>
        <end position="1208"/>
    </location>
</feature>
<protein>
    <recommendedName>
        <fullName evidence="16">MPN domain-containing protein</fullName>
    </recommendedName>
</protein>
<dbReference type="GO" id="GO:0008237">
    <property type="term" value="F:metallopeptidase activity"/>
    <property type="evidence" value="ECO:0007669"/>
    <property type="project" value="UniProtKB-KW"/>
</dbReference>
<keyword evidence="12" id="KW-0865">Zymogen</keyword>
<feature type="region of interest" description="Disordered" evidence="15">
    <location>
        <begin position="1012"/>
        <end position="1098"/>
    </location>
</feature>
<reference evidence="17" key="2">
    <citation type="submission" date="2020-05" db="UniProtKB">
        <authorList>
            <consortium name="EnsemblMetazoa"/>
        </authorList>
    </citation>
    <scope>IDENTIFICATION</scope>
    <source>
        <strain evidence="17">MINIMUS1</strain>
    </source>
</reference>
<evidence type="ECO:0000256" key="8">
    <source>
        <dbReference type="ARBA" id="ARBA00022801"/>
    </source>
</evidence>
<dbReference type="InterPro" id="IPR046350">
    <property type="entry name" value="Cystatin_sf"/>
</dbReference>
<dbReference type="GO" id="GO:0046872">
    <property type="term" value="F:metal ion binding"/>
    <property type="evidence" value="ECO:0007669"/>
    <property type="project" value="UniProtKB-KW"/>
</dbReference>
<keyword evidence="13" id="KW-1015">Disulfide bond</keyword>
<evidence type="ECO:0000256" key="7">
    <source>
        <dbReference type="ARBA" id="ARBA00022790"/>
    </source>
</evidence>
<dbReference type="PRINTS" id="PR00705">
    <property type="entry name" value="PAPAIN"/>
</dbReference>
<feature type="region of interest" description="Disordered" evidence="15">
    <location>
        <begin position="1664"/>
        <end position="1739"/>
    </location>
</feature>
<feature type="region of interest" description="Disordered" evidence="15">
    <location>
        <begin position="369"/>
        <end position="389"/>
    </location>
</feature>
<dbReference type="FunFam" id="3.90.70.10:FF:000130">
    <property type="entry name" value="Cysteine proteinase 1"/>
    <property type="match status" value="1"/>
</dbReference>
<evidence type="ECO:0000256" key="2">
    <source>
        <dbReference type="ARBA" id="ARBA00008455"/>
    </source>
</evidence>
<keyword evidence="18" id="KW-1185">Reference proteome</keyword>
<dbReference type="CDD" id="cd02248">
    <property type="entry name" value="Peptidase_C1A"/>
    <property type="match status" value="1"/>
</dbReference>
<keyword evidence="7" id="KW-0736">Signalosome</keyword>
<feature type="domain" description="MPN" evidence="16">
    <location>
        <begin position="50"/>
        <end position="187"/>
    </location>
</feature>
<feature type="region of interest" description="Disordered" evidence="15">
    <location>
        <begin position="873"/>
        <end position="945"/>
    </location>
</feature>
<reference evidence="18" key="1">
    <citation type="submission" date="2013-03" db="EMBL/GenBank/DDBJ databases">
        <title>The Genome Sequence of Anopheles minimus MINIMUS1.</title>
        <authorList>
            <consortium name="The Broad Institute Genomics Platform"/>
            <person name="Neafsey D.E."/>
            <person name="Walton C."/>
            <person name="Walker B."/>
            <person name="Young S.K."/>
            <person name="Zeng Q."/>
            <person name="Gargeya S."/>
            <person name="Fitzgerald M."/>
            <person name="Haas B."/>
            <person name="Abouelleil A."/>
            <person name="Allen A.W."/>
            <person name="Alvarado L."/>
            <person name="Arachchi H.M."/>
            <person name="Berlin A.M."/>
            <person name="Chapman S.B."/>
            <person name="Gainer-Dewar J."/>
            <person name="Goldberg J."/>
            <person name="Griggs A."/>
            <person name="Gujja S."/>
            <person name="Hansen M."/>
            <person name="Howarth C."/>
            <person name="Imamovic A."/>
            <person name="Ireland A."/>
            <person name="Larimer J."/>
            <person name="McCowan C."/>
            <person name="Murphy C."/>
            <person name="Pearson M."/>
            <person name="Poon T.W."/>
            <person name="Priest M."/>
            <person name="Roberts A."/>
            <person name="Saif S."/>
            <person name="Shea T."/>
            <person name="Sisk P."/>
            <person name="Sykes S."/>
            <person name="Wortman J."/>
            <person name="Nusbaum C."/>
            <person name="Birren B."/>
        </authorList>
    </citation>
    <scope>NUCLEOTIDE SEQUENCE [LARGE SCALE GENOMIC DNA]</scope>
    <source>
        <strain evidence="18">MINIMUS1</strain>
    </source>
</reference>
<dbReference type="PROSITE" id="PS00287">
    <property type="entry name" value="CYSTATIN"/>
    <property type="match status" value="3"/>
</dbReference>
<evidence type="ECO:0000256" key="13">
    <source>
        <dbReference type="ARBA" id="ARBA00023157"/>
    </source>
</evidence>
<sequence length="2588" mass="289046">MEMARKTWEMENNIVALPPSDEIFRYDAEQQQRILTARPWEKDPNYFKDIKISALALIKMVTHSRSGGALEVMGLLLGKVIEDTMVVMDAFALPVEGTETRVNAQSQAYEYMAAYIESAKEVGRMENAIGWYHSHPGYGCWLSGIDVNTQMLNQSYQEPFVAIVIDPVRTVSAGKVCLGAFRTYPKGYKPPNEEPSEYQTIPLSKIEDFGVHCKQYYQLDVTYFKSALDRKLLDSLWNKYWMNTLGSSGLLSNPDYTTRQILDLSEKLELSEASLGRGQFMASGSLDPNEKRTEDKLSKASRDCSRASIELIHGLMAQIAKHKLFNTINTGARTEWRKMRSIPQLLLLLSTALVLLTVVRTEELPNPVAEADVTSTNNGPTDEPDEEVQNRLTTGLRLEHELVKEQADAPSTANGSSEGDIVAIHVDAVGGKEQLRPSLRGLSYLATKFLPREYRFVEILSATREVVAGVRYELAASAEDETTGEKHVCQLVILEKPWITTEYGEKYRTLEYTNCSAPSMEETATRLNPTFDANLRQNEELTPQRMGELEQQIIVEKVEMLEITSTSTTTPLANDEQDSPVTDSPTADGEGLSDAAKSAIDELFSFASAPLQNTNRNLPQQESAGLGTEVIEETIVPVRIEKNRAEVQDSETTPATATTTTIAPLDQQVQSTFEEVFKTHQEIQKALDEVIVNGGGRDVQLKYRPVFDSLLQKVKASIDSYYRTTNGGDANVDTAAFVVRDNTNVTPNGVRGILPPRNAASTRNDERSSQESDEGQQRESLPDVNLKPPRVDAPTAATFGTDSDEDENDQQVLTKEQLVQELNDEESLQRVKKHSIWKRNVHRSKREAIEAKVAAEASVASTTAKKEIAAVANGTNTSSASKESDELNPLNPIKKVQTKAPNDSSNGTDDDDKDEKLSKEELAKQLNEDAGLRRNKRDYSSGGFSSSEGHGYYGGYYGGGGGYYNPYYNRRPHRPQQYYYGHYRGKRNAPSSDVPVELTEQHEVKMTDQTIGDIKPDLSTPVPSISTTVSDELMKNSNDAKDKESMIETKVPIGLSDDNEDDDKDEKLSKEELAKQLNEDEGLRRNKRDYSSGGFGGSSSGGHGYYGGYYGGGAGYYGGGGYYNPYYNRRPHRPQQYYYGHYRGKRNAPSSDVPVELAEQHEVKMADQTIGDIKPDLTTPVPSISSTVSASNVDKDGTSTLTPLMKNSNDAKDKESMIETKVPIGLSDDNEDDDKDEKLSKEELAKQLNEDEGLRRDKRDFSGGFGGGSFGGFSGGDFGGGSFGGGSFGGGSFSGGDGYYGGGYYGGGYYGGGYYGGGYYPYRRRYYRPSPYHYGRYRGKRDAPSENMPVEITEQDDVKMADQNNKPELHAPKIERVTMAFGDSNEEDEVLTKEQLAQRLNADDGNRRDKRGYSSSLYSSSESHGYGHRVKYYGKYNTRPSYGNVPLSPYNAFYRGKRAVNTADSNSINLDDPAQEASMKVIATEAIQRLDQMDSDPYQRMLLEVLDARKVSQRSDKTRTTYVISVLTANSRCAEEESKVTESCKQRLIPDTTKQCTLEVHVLKANAEDSQQVQLTKSKCQKQSNNLGDRLVGGATPVDVSQSEHKERIRLGLVGYESGKHSNFEILFGTVQVVAGTIHRYKIALKDDGQQVYSTCDVKVFTPLPSAAHENNPDYDFDCQESKEDENGERRRRDVAAPKKLNKVPKTGSAQELTPEEFAKEEHQTRVRNGLQKQSALVDGSGNERKVKIVGASMQLVAGKSYTYRLTFPDDESKRVCKLTVWEKPWLKEKAPEEAFKASFECPDSVTRTKRDSYCQGCASPLSAEEYGNSEHQERINKILTAHGVVREKSMKVVNATSQVVAGMKFVYYVQHNNALCKLTSWERVWLTKSHPEDAYKYTYDCEKEVAAGKARTRRSVLLGGSRSLSQDELAAAEHIERVDKIMVSNGGSKDSSNARIVSGTVQIVSGKLYKYAVEFSTDGSSKLCKLSSWERPWLEEKEPAEAYKYTVSCPDEKEASTRQRRHAKKAGGSNDLTAEELKDKSHIERIRAGMVSYNSERSKAYSDFEIMAGSTQQVAGSLYKYTFRVTSEPDTVCKISIWERVWLESQDQRKYNVKCTGDDDTEQQPDVKSYPQAEVTPANATAALVAVKRRSVRSLKIDDAEHVRRQFDKFVHHHRRQYGSSMEHEMRFNIFRNNLFKIEQLNKFERGTAKYGVTKFADMTVAEYRTHTGLVVPKHHHHGGNHIRNPVATQEAVADVGDLPRSFDWRDHGAVTEVKNQGSCGSCWAFSAIGNIEGLHQIKTNKLESYSEQELIDCDKVDNGCGGGYMDDAFKAIEKLGGLELEADYPYEARANKVCHFNNTLSHVRVKGAVDLPKNEAYIAQYLIKNGPIAIGLNANAMQFYRGGISHPWHPLCSHKSIDHGVLIVGYGIKEYPMFNKTLPYWIIKNSWGPQWGEQGYYRIYRGDNSCGVSEMASSAVLEFIKCKYFQSKMASETLCGGVSDDPDIHKKEHSERIETALATASDHGGKSYKLHRVEKQVVAGVLYTYYISFDDDESGQKYKITVWERPWLKEKDPEEALRVTFQVHNE</sequence>
<evidence type="ECO:0000256" key="10">
    <source>
        <dbReference type="ARBA" id="ARBA00022833"/>
    </source>
</evidence>
<dbReference type="Gene3D" id="3.10.450.10">
    <property type="match status" value="6"/>
</dbReference>
<dbReference type="PROSITE" id="PS00639">
    <property type="entry name" value="THIOL_PROTEASE_HIS"/>
    <property type="match status" value="1"/>
</dbReference>
<evidence type="ECO:0000256" key="3">
    <source>
        <dbReference type="ARBA" id="ARBA00009403"/>
    </source>
</evidence>
<dbReference type="SMART" id="SM00848">
    <property type="entry name" value="Inhibitor_I29"/>
    <property type="match status" value="1"/>
</dbReference>
<keyword evidence="5" id="KW-0479">Metal-binding</keyword>
<dbReference type="InterPro" id="IPR025661">
    <property type="entry name" value="Pept_asp_AS"/>
</dbReference>
<keyword evidence="11" id="KW-0482">Metalloprotease</keyword>
<dbReference type="InterPro" id="IPR000169">
    <property type="entry name" value="Pept_cys_AS"/>
</dbReference>
<dbReference type="InterPro" id="IPR013128">
    <property type="entry name" value="Peptidase_C1A"/>
</dbReference>
<keyword evidence="10" id="KW-0862">Zinc</keyword>
<feature type="region of interest" description="Disordered" evidence="15">
    <location>
        <begin position="279"/>
        <end position="299"/>
    </location>
</feature>
<evidence type="ECO:0000256" key="6">
    <source>
        <dbReference type="ARBA" id="ARBA00022729"/>
    </source>
</evidence>
<evidence type="ECO:0000313" key="17">
    <source>
        <dbReference type="EnsemblMetazoa" id="AMIN003213-PA"/>
    </source>
</evidence>
<feature type="region of interest" description="Disordered" evidence="15">
    <location>
        <begin position="744"/>
        <end position="810"/>
    </location>
</feature>
<comment type="similarity">
    <text evidence="2">Belongs to the peptidase C1 family.</text>
</comment>
<dbReference type="PROSITE" id="PS00139">
    <property type="entry name" value="THIOL_PROTEASE_CYS"/>
    <property type="match status" value="1"/>
</dbReference>
<dbReference type="InterPro" id="IPR039417">
    <property type="entry name" value="Peptidase_C1A_papain-like"/>
</dbReference>
<dbReference type="Pfam" id="PF08246">
    <property type="entry name" value="Inhibitor_I29"/>
    <property type="match status" value="1"/>
</dbReference>
<dbReference type="InterPro" id="IPR038765">
    <property type="entry name" value="Papain-like_cys_pep_sf"/>
</dbReference>
<evidence type="ECO:0000256" key="15">
    <source>
        <dbReference type="SAM" id="MobiDB-lite"/>
    </source>
</evidence>
<dbReference type="InterPro" id="IPR037518">
    <property type="entry name" value="MPN"/>
</dbReference>
<dbReference type="STRING" id="112268.A0A182VYQ8"/>
<dbReference type="Gene3D" id="3.90.70.10">
    <property type="entry name" value="Cysteine proteinases"/>
    <property type="match status" value="1"/>
</dbReference>
<feature type="region of interest" description="Disordered" evidence="15">
    <location>
        <begin position="1183"/>
        <end position="1240"/>
    </location>
</feature>
<feature type="compositionally biased region" description="Low complexity" evidence="15">
    <location>
        <begin position="1019"/>
        <end position="1030"/>
    </location>
</feature>
<dbReference type="InterPro" id="IPR025660">
    <property type="entry name" value="Pept_his_AS"/>
</dbReference>
<dbReference type="FunFam" id="3.40.140.10:FF:000003">
    <property type="entry name" value="COP9 signalosome complex subunit 5"/>
    <property type="match status" value="1"/>
</dbReference>
<dbReference type="InterPro" id="IPR000668">
    <property type="entry name" value="Peptidase_C1A_C"/>
</dbReference>
<feature type="region of interest" description="Disordered" evidence="15">
    <location>
        <begin position="1397"/>
        <end position="1424"/>
    </location>
</feature>
<dbReference type="SUPFAM" id="SSF54403">
    <property type="entry name" value="Cystatin/monellin"/>
    <property type="match status" value="7"/>
</dbReference>
<keyword evidence="8" id="KW-0378">Hydrolase</keyword>
<evidence type="ECO:0000313" key="18">
    <source>
        <dbReference type="Proteomes" id="UP000075920"/>
    </source>
</evidence>
<dbReference type="EnsemblMetazoa" id="AMIN003213-RA">
    <property type="protein sequence ID" value="AMIN003213-PA"/>
    <property type="gene ID" value="AMIN003213"/>
</dbReference>
<feature type="compositionally biased region" description="Low complexity" evidence="15">
    <location>
        <begin position="1183"/>
        <end position="1192"/>
    </location>
</feature>
<organism evidence="17 18">
    <name type="scientific">Anopheles minimus</name>
    <dbReference type="NCBI Taxonomy" id="112268"/>
    <lineage>
        <taxon>Eukaryota</taxon>
        <taxon>Metazoa</taxon>
        <taxon>Ecdysozoa</taxon>
        <taxon>Arthropoda</taxon>
        <taxon>Hexapoda</taxon>
        <taxon>Insecta</taxon>
        <taxon>Pterygota</taxon>
        <taxon>Neoptera</taxon>
        <taxon>Endopterygota</taxon>
        <taxon>Diptera</taxon>
        <taxon>Nematocera</taxon>
        <taxon>Culicoidea</taxon>
        <taxon>Culicidae</taxon>
        <taxon>Anophelinae</taxon>
        <taxon>Anopheles</taxon>
    </lineage>
</organism>
<feature type="compositionally biased region" description="Basic and acidic residues" evidence="15">
    <location>
        <begin position="1209"/>
        <end position="1218"/>
    </location>
</feature>
<dbReference type="InterPro" id="IPR040961">
    <property type="entry name" value="CSN5_C"/>
</dbReference>
<dbReference type="GO" id="GO:0006508">
    <property type="term" value="P:proteolysis"/>
    <property type="evidence" value="ECO:0007669"/>
    <property type="project" value="UniProtKB-KW"/>
</dbReference>
<evidence type="ECO:0000256" key="12">
    <source>
        <dbReference type="ARBA" id="ARBA00023145"/>
    </source>
</evidence>
<feature type="compositionally biased region" description="Basic and acidic residues" evidence="15">
    <location>
        <begin position="1065"/>
        <end position="1090"/>
    </location>
</feature>
<feature type="region of interest" description="Disordered" evidence="15">
    <location>
        <begin position="566"/>
        <end position="592"/>
    </location>
</feature>
<evidence type="ECO:0000256" key="4">
    <source>
        <dbReference type="ARBA" id="ARBA00022670"/>
    </source>
</evidence>
<dbReference type="GO" id="GO:0008180">
    <property type="term" value="C:COP9 signalosome"/>
    <property type="evidence" value="ECO:0007669"/>
    <property type="project" value="UniProtKB-KW"/>
</dbReference>
<dbReference type="Pfam" id="PF18323">
    <property type="entry name" value="CSN5_C"/>
    <property type="match status" value="1"/>
</dbReference>
<evidence type="ECO:0000256" key="14">
    <source>
        <dbReference type="ARBA" id="ARBA00023180"/>
    </source>
</evidence>
<feature type="compositionally biased region" description="Basic and acidic residues" evidence="15">
    <location>
        <begin position="1032"/>
        <end position="1047"/>
    </location>
</feature>
<feature type="region of interest" description="Disordered" evidence="15">
    <location>
        <begin position="2012"/>
        <end position="2037"/>
    </location>
</feature>
<proteinExistence type="inferred from homology"/>
<dbReference type="PROSITE" id="PS50249">
    <property type="entry name" value="MPN"/>
    <property type="match status" value="1"/>
</dbReference>
<dbReference type="Proteomes" id="UP000075920">
    <property type="component" value="Unassembled WGS sequence"/>
</dbReference>
<dbReference type="SMART" id="SM00645">
    <property type="entry name" value="Pept_C1"/>
    <property type="match status" value="1"/>
</dbReference>
<accession>A0A182VYQ8</accession>
<dbReference type="SMART" id="SM00232">
    <property type="entry name" value="JAB_MPN"/>
    <property type="match status" value="1"/>
</dbReference>
<dbReference type="SUPFAM" id="SSF54001">
    <property type="entry name" value="Cysteine proteinases"/>
    <property type="match status" value="1"/>
</dbReference>
<feature type="compositionally biased region" description="Acidic residues" evidence="15">
    <location>
        <begin position="1673"/>
        <end position="1687"/>
    </location>
</feature>
<name>A0A182VYQ8_9DIPT</name>
<keyword evidence="4" id="KW-0645">Protease</keyword>
<feature type="compositionally biased region" description="Basic and acidic residues" evidence="15">
    <location>
        <begin position="914"/>
        <end position="932"/>
    </location>
</feature>
<evidence type="ECO:0000259" key="16">
    <source>
        <dbReference type="PROSITE" id="PS50249"/>
    </source>
</evidence>
<dbReference type="PROSITE" id="PS00640">
    <property type="entry name" value="THIOL_PROTEASE_ASN"/>
    <property type="match status" value="1"/>
</dbReference>
<dbReference type="CDD" id="cd08069">
    <property type="entry name" value="MPN_RPN11_CSN5"/>
    <property type="match status" value="1"/>
</dbReference>
<dbReference type="InterPro" id="IPR000555">
    <property type="entry name" value="JAMM/MPN+_dom"/>
</dbReference>
<feature type="compositionally biased region" description="Basic and acidic residues" evidence="15">
    <location>
        <begin position="1688"/>
        <end position="1697"/>
    </location>
</feature>
<keyword evidence="9" id="KW-0788">Thiol protease</keyword>
<comment type="similarity">
    <text evidence="3">Belongs to the cystatin family.</text>
</comment>
<feature type="compositionally biased region" description="Basic and acidic residues" evidence="15">
    <location>
        <begin position="763"/>
        <end position="781"/>
    </location>
</feature>
<dbReference type="VEuPathDB" id="VectorBase:AMIN003213"/>
<dbReference type="Gene3D" id="3.40.140.10">
    <property type="entry name" value="Cytidine Deaminase, domain 2"/>
    <property type="match status" value="1"/>
</dbReference>
<dbReference type="GO" id="GO:0008234">
    <property type="term" value="F:cysteine-type peptidase activity"/>
    <property type="evidence" value="ECO:0007669"/>
    <property type="project" value="UniProtKB-KW"/>
</dbReference>
<dbReference type="Pfam" id="PF00112">
    <property type="entry name" value="Peptidase_C1"/>
    <property type="match status" value="1"/>
</dbReference>
<evidence type="ECO:0000256" key="1">
    <source>
        <dbReference type="ARBA" id="ARBA00006008"/>
    </source>
</evidence>
<dbReference type="PANTHER" id="PTHR12411">
    <property type="entry name" value="CYSTEINE PROTEASE FAMILY C1-RELATED"/>
    <property type="match status" value="1"/>
</dbReference>
<keyword evidence="6" id="KW-0732">Signal</keyword>
<evidence type="ECO:0000256" key="9">
    <source>
        <dbReference type="ARBA" id="ARBA00022807"/>
    </source>
</evidence>
<dbReference type="InterPro" id="IPR018073">
    <property type="entry name" value="Prot_inh_cystat_CS"/>
</dbReference>
<evidence type="ECO:0000256" key="11">
    <source>
        <dbReference type="ARBA" id="ARBA00023049"/>
    </source>
</evidence>
<dbReference type="Pfam" id="PF01398">
    <property type="entry name" value="JAB"/>
    <property type="match status" value="1"/>
</dbReference>
<dbReference type="InterPro" id="IPR013201">
    <property type="entry name" value="Prot_inhib_I29"/>
</dbReference>
<evidence type="ECO:0000256" key="5">
    <source>
        <dbReference type="ARBA" id="ARBA00022723"/>
    </source>
</evidence>
<comment type="similarity">
    <text evidence="1">Belongs to the peptidase M67A family. CSN5 subfamily.</text>
</comment>
<dbReference type="SUPFAM" id="SSF102712">
    <property type="entry name" value="JAB1/MPN domain"/>
    <property type="match status" value="1"/>
</dbReference>